<dbReference type="EMBL" id="JAENIL010000020">
    <property type="protein sequence ID" value="MBK1877645.1"/>
    <property type="molecule type" value="Genomic_DNA"/>
</dbReference>
<dbReference type="InterPro" id="IPR012334">
    <property type="entry name" value="Pectin_lyas_fold"/>
</dbReference>
<evidence type="ECO:0000256" key="1">
    <source>
        <dbReference type="ARBA" id="ARBA00004613"/>
    </source>
</evidence>
<evidence type="ECO:0000313" key="6">
    <source>
        <dbReference type="EMBL" id="MBK1877645.1"/>
    </source>
</evidence>
<accession>A0A934RU47</accession>
<keyword evidence="3 4" id="KW-0732">Signal</keyword>
<evidence type="ECO:0000256" key="4">
    <source>
        <dbReference type="SAM" id="SignalP"/>
    </source>
</evidence>
<dbReference type="RefSeq" id="WP_200355859.1">
    <property type="nucleotide sequence ID" value="NZ_JAENIL010000020.1"/>
</dbReference>
<dbReference type="PANTHER" id="PTHR40088:SF2">
    <property type="entry name" value="SECRETED SUGAR HYDROLASE"/>
    <property type="match status" value="1"/>
</dbReference>
<name>A0A934RU47_9BACT</name>
<dbReference type="InterPro" id="IPR011050">
    <property type="entry name" value="Pectin_lyase_fold/virulence"/>
</dbReference>
<dbReference type="Proteomes" id="UP000617628">
    <property type="component" value="Unassembled WGS sequence"/>
</dbReference>
<reference evidence="6" key="1">
    <citation type="submission" date="2021-01" db="EMBL/GenBank/DDBJ databases">
        <title>Modified the classification status of verrucomicrobia.</title>
        <authorList>
            <person name="Feng X."/>
        </authorList>
    </citation>
    <scope>NUCLEOTIDE SEQUENCE</scope>
    <source>
        <strain evidence="6">KCTC 13126</strain>
    </source>
</reference>
<feature type="domain" description="Right handed beta helix" evidence="5">
    <location>
        <begin position="181"/>
        <end position="356"/>
    </location>
</feature>
<evidence type="ECO:0000259" key="5">
    <source>
        <dbReference type="Pfam" id="PF13229"/>
    </source>
</evidence>
<sequence length="403" mass="44731">MNLIPRVALVYTFVLCSFSVFGNDPAQLAGIREKGLDGHVYYVSPAGDDSAAGSKESPFGTIQYAAKQLKPGNTLLLREGVYRNTDSTALAFVHCQGEKDRWIRIANAPGENPVLEFDSQRGLAMQGVRYLVLEGIEFDGKSRELDEEEAIAYGKNFDNKGDRDPRYFGVGVRVEADESGNYPHHVIVRNCRIHHTAGGGIALARSDYVLIEANEVFETSYYSPWGESGISIWESSNHDNRRDVYRTIVRNNVCYRNDNKVKFWMMGTYSDGNGIILDALRTNQDILGDGYDEPYSGRILIANNTCFENGGRGINLYESDSMDVVENKLIRNAQRDGMKYEIEIGAVKGCLIEDNVIVSKADKQSIGGYHYEDIRIEGNLLSGALDNGLENSGDNYVVGADTH</sequence>
<gene>
    <name evidence="6" type="ORF">JIN87_12275</name>
</gene>
<dbReference type="InterPro" id="IPR039448">
    <property type="entry name" value="Beta_helix"/>
</dbReference>
<keyword evidence="7" id="KW-1185">Reference proteome</keyword>
<dbReference type="GO" id="GO:0005576">
    <property type="term" value="C:extracellular region"/>
    <property type="evidence" value="ECO:0007669"/>
    <property type="project" value="UniProtKB-SubCell"/>
</dbReference>
<evidence type="ECO:0000256" key="3">
    <source>
        <dbReference type="ARBA" id="ARBA00022729"/>
    </source>
</evidence>
<feature type="chain" id="PRO_5036999389" evidence="4">
    <location>
        <begin position="23"/>
        <end position="403"/>
    </location>
</feature>
<keyword evidence="2" id="KW-0964">Secreted</keyword>
<dbReference type="Gene3D" id="2.160.20.10">
    <property type="entry name" value="Single-stranded right-handed beta-helix, Pectin lyase-like"/>
    <property type="match status" value="1"/>
</dbReference>
<organism evidence="6 7">
    <name type="scientific">Pelagicoccus mobilis</name>
    <dbReference type="NCBI Taxonomy" id="415221"/>
    <lineage>
        <taxon>Bacteria</taxon>
        <taxon>Pseudomonadati</taxon>
        <taxon>Verrucomicrobiota</taxon>
        <taxon>Opitutia</taxon>
        <taxon>Puniceicoccales</taxon>
        <taxon>Pelagicoccaceae</taxon>
        <taxon>Pelagicoccus</taxon>
    </lineage>
</organism>
<protein>
    <submittedName>
        <fullName evidence="6">Right-handed parallel beta-helix repeat-containing protein</fullName>
    </submittedName>
</protein>
<dbReference type="Pfam" id="PF13229">
    <property type="entry name" value="Beta_helix"/>
    <property type="match status" value="1"/>
</dbReference>
<dbReference type="GO" id="GO:0016837">
    <property type="term" value="F:carbon-oxygen lyase activity, acting on polysaccharides"/>
    <property type="evidence" value="ECO:0007669"/>
    <property type="project" value="TreeGrafter"/>
</dbReference>
<evidence type="ECO:0000256" key="2">
    <source>
        <dbReference type="ARBA" id="ARBA00022525"/>
    </source>
</evidence>
<dbReference type="InterPro" id="IPR052052">
    <property type="entry name" value="Polysaccharide_Lyase_9"/>
</dbReference>
<dbReference type="PANTHER" id="PTHR40088">
    <property type="entry name" value="PECTATE LYASE (EUROFUNG)"/>
    <property type="match status" value="1"/>
</dbReference>
<dbReference type="InterPro" id="IPR006626">
    <property type="entry name" value="PbH1"/>
</dbReference>
<proteinExistence type="predicted"/>
<dbReference type="AlphaFoldDB" id="A0A934RU47"/>
<dbReference type="SUPFAM" id="SSF51126">
    <property type="entry name" value="Pectin lyase-like"/>
    <property type="match status" value="1"/>
</dbReference>
<dbReference type="SMART" id="SM00710">
    <property type="entry name" value="PbH1"/>
    <property type="match status" value="5"/>
</dbReference>
<evidence type="ECO:0000313" key="7">
    <source>
        <dbReference type="Proteomes" id="UP000617628"/>
    </source>
</evidence>
<comment type="caution">
    <text evidence="6">The sequence shown here is derived from an EMBL/GenBank/DDBJ whole genome shotgun (WGS) entry which is preliminary data.</text>
</comment>
<comment type="subcellular location">
    <subcellularLocation>
        <location evidence="1">Secreted</location>
    </subcellularLocation>
</comment>
<feature type="signal peptide" evidence="4">
    <location>
        <begin position="1"/>
        <end position="22"/>
    </location>
</feature>